<feature type="transmembrane region" description="Helical" evidence="1">
    <location>
        <begin position="259"/>
        <end position="276"/>
    </location>
</feature>
<keyword evidence="3" id="KW-0012">Acyltransferase</keyword>
<feature type="transmembrane region" description="Helical" evidence="1">
    <location>
        <begin position="321"/>
        <end position="341"/>
    </location>
</feature>
<reference evidence="3" key="1">
    <citation type="submission" date="2021-03" db="EMBL/GenBank/DDBJ databases">
        <title>The complete genome sequence of Acetobacter sp. TBRC 12339.</title>
        <authorList>
            <person name="Charoenyingcharoen P."/>
            <person name="Yukphan P."/>
        </authorList>
    </citation>
    <scope>NUCLEOTIDE SEQUENCE</scope>
    <source>
        <strain evidence="3">TBRC 12339</strain>
    </source>
</reference>
<organism evidence="3 4">
    <name type="scientific">Acetobacter garciniae</name>
    <dbReference type="NCBI Taxonomy" id="2817435"/>
    <lineage>
        <taxon>Bacteria</taxon>
        <taxon>Pseudomonadati</taxon>
        <taxon>Pseudomonadota</taxon>
        <taxon>Alphaproteobacteria</taxon>
        <taxon>Acetobacterales</taxon>
        <taxon>Acetobacteraceae</taxon>
        <taxon>Acetobacter</taxon>
    </lineage>
</organism>
<evidence type="ECO:0000259" key="2">
    <source>
        <dbReference type="Pfam" id="PF01757"/>
    </source>
</evidence>
<feature type="transmembrane region" description="Helical" evidence="1">
    <location>
        <begin position="288"/>
        <end position="315"/>
    </location>
</feature>
<accession>A0A939HQE4</accession>
<keyword evidence="3" id="KW-0808">Transferase</keyword>
<protein>
    <submittedName>
        <fullName evidence="3">Acyltransferase</fullName>
    </submittedName>
</protein>
<keyword evidence="1" id="KW-1133">Transmembrane helix</keyword>
<gene>
    <name evidence="3" type="ORF">J2D77_13560</name>
</gene>
<dbReference type="GO" id="GO:0000271">
    <property type="term" value="P:polysaccharide biosynthetic process"/>
    <property type="evidence" value="ECO:0007669"/>
    <property type="project" value="TreeGrafter"/>
</dbReference>
<keyword evidence="1" id="KW-0472">Membrane</keyword>
<feature type="transmembrane region" description="Helical" evidence="1">
    <location>
        <begin position="232"/>
        <end position="253"/>
    </location>
</feature>
<feature type="transmembrane region" description="Helical" evidence="1">
    <location>
        <begin position="361"/>
        <end position="380"/>
    </location>
</feature>
<feature type="transmembrane region" description="Helical" evidence="1">
    <location>
        <begin position="153"/>
        <end position="174"/>
    </location>
</feature>
<dbReference type="EMBL" id="JAFVMH010000007">
    <property type="protein sequence ID" value="MBO1326178.1"/>
    <property type="molecule type" value="Genomic_DNA"/>
</dbReference>
<feature type="transmembrane region" description="Helical" evidence="1">
    <location>
        <begin position="181"/>
        <end position="199"/>
    </location>
</feature>
<dbReference type="InterPro" id="IPR050879">
    <property type="entry name" value="Acyltransferase_3"/>
</dbReference>
<sequence>MVKVMLLSLAPETWKTRLKAEFFPLNRRRDIDGLRGLAVLLVMIFHAGWLKGGFIGVDIFIVISGYFMGRSAFMQHPFRPERFVWRRLYRLVPALLVMIVVVCASMLWWVLQSDRADIAQNGAYALIYLSNIWASHHVGYFEGQSIAYPFLHTWSLSLEMQFYVVIFLVAVLLPRLGNRRVVLYTLLGASFLYSVFASYRGDHAAYYSIFARLWEFSLGTLIWVLPALPQSLLLSGLCYAVAVAVLVLCGVFYDLTNACPSLMAVLPCVATMLIIMQPQAITRRVLEPLAPVGVISYSLYLWHWPAIVLASYLLFFQVHGLTMALVLCGAVVAGTLSYLFVERPMLSYENRAMPSAVRLGAGVMVGLCGVAALALAWLSFLSRVH</sequence>
<evidence type="ECO:0000313" key="4">
    <source>
        <dbReference type="Proteomes" id="UP000664073"/>
    </source>
</evidence>
<dbReference type="GO" id="GO:0016747">
    <property type="term" value="F:acyltransferase activity, transferring groups other than amino-acyl groups"/>
    <property type="evidence" value="ECO:0007669"/>
    <property type="project" value="InterPro"/>
</dbReference>
<evidence type="ECO:0000256" key="1">
    <source>
        <dbReference type="SAM" id="Phobius"/>
    </source>
</evidence>
<dbReference type="GO" id="GO:0016020">
    <property type="term" value="C:membrane"/>
    <property type="evidence" value="ECO:0007669"/>
    <property type="project" value="TreeGrafter"/>
</dbReference>
<dbReference type="InterPro" id="IPR002656">
    <property type="entry name" value="Acyl_transf_3_dom"/>
</dbReference>
<evidence type="ECO:0000313" key="3">
    <source>
        <dbReference type="EMBL" id="MBO1326178.1"/>
    </source>
</evidence>
<dbReference type="Proteomes" id="UP000664073">
    <property type="component" value="Unassembled WGS sequence"/>
</dbReference>
<feature type="transmembrane region" description="Helical" evidence="1">
    <location>
        <begin position="88"/>
        <end position="111"/>
    </location>
</feature>
<dbReference type="PANTHER" id="PTHR23028">
    <property type="entry name" value="ACETYLTRANSFERASE"/>
    <property type="match status" value="1"/>
</dbReference>
<dbReference type="AlphaFoldDB" id="A0A939HQE4"/>
<dbReference type="PANTHER" id="PTHR23028:SF53">
    <property type="entry name" value="ACYL_TRANSF_3 DOMAIN-CONTAINING PROTEIN"/>
    <property type="match status" value="1"/>
</dbReference>
<keyword evidence="4" id="KW-1185">Reference proteome</keyword>
<comment type="caution">
    <text evidence="3">The sequence shown here is derived from an EMBL/GenBank/DDBJ whole genome shotgun (WGS) entry which is preliminary data.</text>
</comment>
<feature type="transmembrane region" description="Helical" evidence="1">
    <location>
        <begin position="37"/>
        <end position="68"/>
    </location>
</feature>
<name>A0A939HQE4_9PROT</name>
<dbReference type="Pfam" id="PF01757">
    <property type="entry name" value="Acyl_transf_3"/>
    <property type="match status" value="1"/>
</dbReference>
<feature type="domain" description="Acyltransferase 3" evidence="2">
    <location>
        <begin position="30"/>
        <end position="338"/>
    </location>
</feature>
<proteinExistence type="predicted"/>
<keyword evidence="1" id="KW-0812">Transmembrane</keyword>